<dbReference type="PANTHER" id="PTHR42771">
    <property type="entry name" value="IRON(3+)-HYDROXAMATE IMPORT ATP-BINDING PROTEIN FHUC"/>
    <property type="match status" value="1"/>
</dbReference>
<dbReference type="InterPro" id="IPR003593">
    <property type="entry name" value="AAA+_ATPase"/>
</dbReference>
<proteinExistence type="predicted"/>
<dbReference type="SMART" id="SM00382">
    <property type="entry name" value="AAA"/>
    <property type="match status" value="1"/>
</dbReference>
<keyword evidence="2" id="KW-0813">Transport</keyword>
<organism evidence="9 10">
    <name type="scientific">Haemophilus influenzae F3047</name>
    <dbReference type="NCBI Taxonomy" id="935897"/>
    <lineage>
        <taxon>Bacteria</taxon>
        <taxon>Pseudomonadati</taxon>
        <taxon>Pseudomonadota</taxon>
        <taxon>Gammaproteobacteria</taxon>
        <taxon>Pasteurellales</taxon>
        <taxon>Pasteurellaceae</taxon>
        <taxon>Haemophilus</taxon>
    </lineage>
</organism>
<dbReference type="InterPro" id="IPR003959">
    <property type="entry name" value="ATPase_AAA_core"/>
</dbReference>
<dbReference type="SUPFAM" id="SSF52540">
    <property type="entry name" value="P-loop containing nucleoside triphosphate hydrolases"/>
    <property type="match status" value="1"/>
</dbReference>
<dbReference type="InterPro" id="IPR051535">
    <property type="entry name" value="Siderophore_ABC-ATPase"/>
</dbReference>
<name>A0AAV2U4N4_HAEIF</name>
<dbReference type="RefSeq" id="WP_006996074.1">
    <property type="nucleotide sequence ID" value="NC_014922.1"/>
</dbReference>
<keyword evidence="6" id="KW-0406">Ion transport</keyword>
<keyword evidence="7" id="KW-0472">Membrane</keyword>
<evidence type="ECO:0000256" key="7">
    <source>
        <dbReference type="ARBA" id="ARBA00023136"/>
    </source>
</evidence>
<comment type="subcellular location">
    <subcellularLocation>
        <location evidence="1">Cell membrane</location>
        <topology evidence="1">Peripheral membrane protein</topology>
    </subcellularLocation>
</comment>
<keyword evidence="5" id="KW-0408">Iron</keyword>
<dbReference type="Proteomes" id="UP000006797">
    <property type="component" value="Chromosome"/>
</dbReference>
<gene>
    <name evidence="9" type="ORF">HICON_16550</name>
</gene>
<dbReference type="GO" id="GO:0005524">
    <property type="term" value="F:ATP binding"/>
    <property type="evidence" value="ECO:0007669"/>
    <property type="project" value="InterPro"/>
</dbReference>
<evidence type="ECO:0000256" key="1">
    <source>
        <dbReference type="ARBA" id="ARBA00004202"/>
    </source>
</evidence>
<dbReference type="GO" id="GO:0016887">
    <property type="term" value="F:ATP hydrolysis activity"/>
    <property type="evidence" value="ECO:0007669"/>
    <property type="project" value="InterPro"/>
</dbReference>
<sequence length="235" mass="27097">MYIYEIYRNNKNHFFLDYLFPVKLNKPISIFIGENGVGKSTIMEAIAIYLGCPAEGGSKNFNFSTENTHIQIPNMMIKKGTKFPKDIFFYRSETFYTFMSEMKKLDAPEFGGGKINSYYGGVELHKLSHGESMNALYMNRFNKNGLYILDEPESSLSLNNQLKFIERIVTLSRNGAQFIIATHSPIIMQTPESELLEVTKNGVKTVNFQETNIYYMYREIMQDNSHTYLSSILNL</sequence>
<accession>A0AAV2U4N4</accession>
<protein>
    <submittedName>
        <fullName evidence="9">Haemocin immunity protein B</fullName>
    </submittedName>
</protein>
<dbReference type="Gene3D" id="3.40.50.300">
    <property type="entry name" value="P-loop containing nucleotide triphosphate hydrolases"/>
    <property type="match status" value="2"/>
</dbReference>
<evidence type="ECO:0000256" key="4">
    <source>
        <dbReference type="ARBA" id="ARBA00022496"/>
    </source>
</evidence>
<keyword evidence="3" id="KW-1003">Cell membrane</keyword>
<dbReference type="EMBL" id="FQ670204">
    <property type="protein sequence ID" value="CBY87195.1"/>
    <property type="molecule type" value="Genomic_DNA"/>
</dbReference>
<evidence type="ECO:0000256" key="6">
    <source>
        <dbReference type="ARBA" id="ARBA00023065"/>
    </source>
</evidence>
<evidence type="ECO:0000313" key="9">
    <source>
        <dbReference type="EMBL" id="CBY87195.1"/>
    </source>
</evidence>
<feature type="domain" description="AAA+ ATPase" evidence="8">
    <location>
        <begin position="25"/>
        <end position="202"/>
    </location>
</feature>
<dbReference type="AlphaFoldDB" id="A0AAV2U4N4"/>
<dbReference type="PANTHER" id="PTHR42771:SF2">
    <property type="entry name" value="IRON(3+)-HYDROXAMATE IMPORT ATP-BINDING PROTEIN FHUC"/>
    <property type="match status" value="1"/>
</dbReference>
<dbReference type="KEGG" id="hil:HICON_16550"/>
<dbReference type="Pfam" id="PF13304">
    <property type="entry name" value="AAA_21"/>
    <property type="match status" value="1"/>
</dbReference>
<reference evidence="9 10" key="1">
    <citation type="journal article" date="2012" name="Emerg. Infect. Dis.">
        <title>Lineage-specific Virulence Determinants of Haemophilus influenzae Biogroup aegyptius.</title>
        <authorList>
            <person name="Strouts F.R."/>
            <person name="Power P."/>
            <person name="Croucher N.J."/>
            <person name="Corton N."/>
            <person name="van Tonder A."/>
            <person name="Quail M.A."/>
            <person name="Langford P.R."/>
            <person name="Hudson M.J."/>
            <person name="Parkhill J."/>
            <person name="Kroll J.S."/>
            <person name="Bentley S.D."/>
        </authorList>
    </citation>
    <scope>NUCLEOTIDE SEQUENCE [LARGE SCALE GENOMIC DNA]</scope>
    <source>
        <strain evidence="9 10">F3047</strain>
    </source>
</reference>
<evidence type="ECO:0000256" key="5">
    <source>
        <dbReference type="ARBA" id="ARBA00023004"/>
    </source>
</evidence>
<evidence type="ECO:0000256" key="2">
    <source>
        <dbReference type="ARBA" id="ARBA00022448"/>
    </source>
</evidence>
<keyword evidence="4" id="KW-0410">Iron transport</keyword>
<dbReference type="GO" id="GO:0005886">
    <property type="term" value="C:plasma membrane"/>
    <property type="evidence" value="ECO:0007669"/>
    <property type="project" value="UniProtKB-SubCell"/>
</dbReference>
<dbReference type="InterPro" id="IPR027417">
    <property type="entry name" value="P-loop_NTPase"/>
</dbReference>
<dbReference type="GO" id="GO:0006826">
    <property type="term" value="P:iron ion transport"/>
    <property type="evidence" value="ECO:0007669"/>
    <property type="project" value="UniProtKB-KW"/>
</dbReference>
<dbReference type="CDD" id="cd00267">
    <property type="entry name" value="ABC_ATPase"/>
    <property type="match status" value="1"/>
</dbReference>
<evidence type="ECO:0000313" key="10">
    <source>
        <dbReference type="Proteomes" id="UP000006797"/>
    </source>
</evidence>
<evidence type="ECO:0000256" key="3">
    <source>
        <dbReference type="ARBA" id="ARBA00022475"/>
    </source>
</evidence>
<evidence type="ECO:0000259" key="8">
    <source>
        <dbReference type="SMART" id="SM00382"/>
    </source>
</evidence>